<sequence length="363" mass="41576">MDEEIRKQAHAKISSAHSLERKHVPNQKIIDEYMQAIQLFLAIQKKTADDLKHLAESYYDLATFYFNKNEHVKAGECYVQAIQQLLLTELRDDGYRRLTELYIDLADACYEAWNQQAGDEAMTNAIKAFGLIQKKTLKEEQIGDPVKNFKAFHKLYEENLSTESYLESSRFTNHELLLKDAQVNRQMEHELFDQFGAISIGEMKQMDDNLENILSQLSLSAEKSAFNPVLINPNPSDGAYRDMAMQLLTLAKSHVQKKLIPQTIETYQQAIAILKMIKNPQMSDHQIVQHLGEQIEYLQNKSVKTGKQSAPSSLPKENQSLSAMQGGFFAQSFSQQPKDEFREASEEEDVDMMEDSTDYGINM</sequence>
<proteinExistence type="predicted"/>
<evidence type="ECO:0000313" key="2">
    <source>
        <dbReference type="EMBL" id="STY28650.1"/>
    </source>
</evidence>
<organism evidence="2 3">
    <name type="scientific">Legionella wadsworthii</name>
    <dbReference type="NCBI Taxonomy" id="28088"/>
    <lineage>
        <taxon>Bacteria</taxon>
        <taxon>Pseudomonadati</taxon>
        <taxon>Pseudomonadota</taxon>
        <taxon>Gammaproteobacteria</taxon>
        <taxon>Legionellales</taxon>
        <taxon>Legionellaceae</taxon>
        <taxon>Legionella</taxon>
    </lineage>
</organism>
<feature type="region of interest" description="Disordered" evidence="1">
    <location>
        <begin position="302"/>
        <end position="363"/>
    </location>
</feature>
<dbReference type="RefSeq" id="WP_051635642.1">
    <property type="nucleotide sequence ID" value="NZ_CAAAIS010000011.1"/>
</dbReference>
<name>A0A378LQM2_9GAMM</name>
<dbReference type="Proteomes" id="UP000255297">
    <property type="component" value="Unassembled WGS sequence"/>
</dbReference>
<accession>A0A378LQM2</accession>
<feature type="compositionally biased region" description="Acidic residues" evidence="1">
    <location>
        <begin position="345"/>
        <end position="357"/>
    </location>
</feature>
<dbReference type="STRING" id="1122170.GCA_000701265_03123"/>
<dbReference type="AlphaFoldDB" id="A0A378LQM2"/>
<dbReference type="EMBL" id="UGPB01000001">
    <property type="protein sequence ID" value="STY28650.1"/>
    <property type="molecule type" value="Genomic_DNA"/>
</dbReference>
<protein>
    <submittedName>
        <fullName evidence="2">Uncharacterized protein</fullName>
    </submittedName>
</protein>
<evidence type="ECO:0000256" key="1">
    <source>
        <dbReference type="SAM" id="MobiDB-lite"/>
    </source>
</evidence>
<gene>
    <name evidence="2" type="ORF">NCTC11532_00825</name>
</gene>
<feature type="compositionally biased region" description="Polar residues" evidence="1">
    <location>
        <begin position="302"/>
        <end position="323"/>
    </location>
</feature>
<evidence type="ECO:0000313" key="3">
    <source>
        <dbReference type="Proteomes" id="UP000255297"/>
    </source>
</evidence>
<feature type="compositionally biased region" description="Low complexity" evidence="1">
    <location>
        <begin position="325"/>
        <end position="336"/>
    </location>
</feature>
<reference evidence="2 3" key="1">
    <citation type="submission" date="2018-06" db="EMBL/GenBank/DDBJ databases">
        <authorList>
            <consortium name="Pathogen Informatics"/>
            <person name="Doyle S."/>
        </authorList>
    </citation>
    <scope>NUCLEOTIDE SEQUENCE [LARGE SCALE GENOMIC DNA]</scope>
    <source>
        <strain evidence="2 3">NCTC11532</strain>
    </source>
</reference>
<keyword evidence="3" id="KW-1185">Reference proteome</keyword>